<keyword evidence="2" id="KW-1185">Reference proteome</keyword>
<evidence type="ECO:0000313" key="2">
    <source>
        <dbReference type="Proteomes" id="UP000789920"/>
    </source>
</evidence>
<comment type="caution">
    <text evidence="1">The sequence shown here is derived from an EMBL/GenBank/DDBJ whole genome shotgun (WGS) entry which is preliminary data.</text>
</comment>
<protein>
    <submittedName>
        <fullName evidence="1">34072_t:CDS:1</fullName>
    </submittedName>
</protein>
<dbReference type="Proteomes" id="UP000789920">
    <property type="component" value="Unassembled WGS sequence"/>
</dbReference>
<organism evidence="1 2">
    <name type="scientific">Racocetra persica</name>
    <dbReference type="NCBI Taxonomy" id="160502"/>
    <lineage>
        <taxon>Eukaryota</taxon>
        <taxon>Fungi</taxon>
        <taxon>Fungi incertae sedis</taxon>
        <taxon>Mucoromycota</taxon>
        <taxon>Glomeromycotina</taxon>
        <taxon>Glomeromycetes</taxon>
        <taxon>Diversisporales</taxon>
        <taxon>Gigasporaceae</taxon>
        <taxon>Racocetra</taxon>
    </lineage>
</organism>
<proteinExistence type="predicted"/>
<sequence>AWLIFASHATANWVGIIIVNLHFHTVWNSNAIGRKYLLLHLAGWGGPLVLTIIALATRAVMYQFATLCLVEQSKANLIFFYPLAAVVVPSFFIHMATFFHIAKISREDYKRKSGETSFSDIASHKRHVIQVLKIQWRALLLALLLLLTVIFYWIFYFFELGDLSRGPSRQDFLGEWLTCIQQDLGQDECSKIAAKYMPPFWLIIAAEMSTSLIGVELFCIFTNISLWKEWQQWVKETFIARRKIEFGLLCAIKVFTEVFIEVFTEIFTGVFIEE</sequence>
<feature type="non-terminal residue" evidence="1">
    <location>
        <position position="274"/>
    </location>
</feature>
<dbReference type="EMBL" id="CAJVQC010071876">
    <property type="protein sequence ID" value="CAG8810978.1"/>
    <property type="molecule type" value="Genomic_DNA"/>
</dbReference>
<gene>
    <name evidence="1" type="ORF">RPERSI_LOCUS23199</name>
</gene>
<accession>A0ACA9RV54</accession>
<reference evidence="1" key="1">
    <citation type="submission" date="2021-06" db="EMBL/GenBank/DDBJ databases">
        <authorList>
            <person name="Kallberg Y."/>
            <person name="Tangrot J."/>
            <person name="Rosling A."/>
        </authorList>
    </citation>
    <scope>NUCLEOTIDE SEQUENCE</scope>
    <source>
        <strain evidence="1">MA461A</strain>
    </source>
</reference>
<name>A0ACA9RV54_9GLOM</name>
<feature type="non-terminal residue" evidence="1">
    <location>
        <position position="1"/>
    </location>
</feature>
<evidence type="ECO:0000313" key="1">
    <source>
        <dbReference type="EMBL" id="CAG8810978.1"/>
    </source>
</evidence>